<keyword evidence="8 11" id="KW-0408">Iron</keyword>
<proteinExistence type="inferred from homology"/>
<keyword evidence="15" id="KW-1185">Reference proteome</keyword>
<evidence type="ECO:0000256" key="9">
    <source>
        <dbReference type="ARBA" id="ARBA00023033"/>
    </source>
</evidence>
<name>A0AAD7P5R1_QUISA</name>
<accession>A0AAD7P5R1</accession>
<dbReference type="Proteomes" id="UP001163823">
    <property type="component" value="Chromosome 14"/>
</dbReference>
<evidence type="ECO:0000256" key="11">
    <source>
        <dbReference type="PIRSR" id="PIRSR602401-1"/>
    </source>
</evidence>
<comment type="subcellular location">
    <subcellularLocation>
        <location evidence="1">Membrane</location>
        <topology evidence="1">Single-pass membrane protein</topology>
    </subcellularLocation>
</comment>
<reference evidence="14" key="1">
    <citation type="journal article" date="2023" name="Science">
        <title>Elucidation of the pathway for biosynthesis of saponin adjuvants from the soapbark tree.</title>
        <authorList>
            <person name="Reed J."/>
            <person name="Orme A."/>
            <person name="El-Demerdash A."/>
            <person name="Owen C."/>
            <person name="Martin L.B.B."/>
            <person name="Misra R.C."/>
            <person name="Kikuchi S."/>
            <person name="Rejzek M."/>
            <person name="Martin A.C."/>
            <person name="Harkess A."/>
            <person name="Leebens-Mack J."/>
            <person name="Louveau T."/>
            <person name="Stephenson M.J."/>
            <person name="Osbourn A."/>
        </authorList>
    </citation>
    <scope>NUCLEOTIDE SEQUENCE</scope>
    <source>
        <strain evidence="14">S10</strain>
    </source>
</reference>
<evidence type="ECO:0000256" key="12">
    <source>
        <dbReference type="RuleBase" id="RU000461"/>
    </source>
</evidence>
<dbReference type="EMBL" id="JARAOO010000014">
    <property type="protein sequence ID" value="KAJ7943303.1"/>
    <property type="molecule type" value="Genomic_DNA"/>
</dbReference>
<dbReference type="InterPro" id="IPR050665">
    <property type="entry name" value="Cytochrome_P450_Monooxygen"/>
</dbReference>
<evidence type="ECO:0000256" key="7">
    <source>
        <dbReference type="ARBA" id="ARBA00023002"/>
    </source>
</evidence>
<dbReference type="PRINTS" id="PR00463">
    <property type="entry name" value="EP450I"/>
</dbReference>
<dbReference type="InterPro" id="IPR017972">
    <property type="entry name" value="Cyt_P450_CS"/>
</dbReference>
<evidence type="ECO:0000256" key="5">
    <source>
        <dbReference type="ARBA" id="ARBA00022723"/>
    </source>
</evidence>
<gene>
    <name evidence="14" type="ORF">O6P43_032878</name>
</gene>
<sequence>MGILESFIILLFFSLCFYLVKVLDKLWWTPIRIQYLMNAQGIKGPSYRFIYGNTREISNKKNKAMERTMHLSHDIFSKVQPHIHDWIKIYGNNFLNWYGPEPQLCKGYAKKLLGDGLVTSEGEKWSKLRKLANHTFHGESLKRMFPLMVAGVEVMLGRWKHYEGKEIEVFEEFRLLTSEVISRTAFGNSYLEGKNIFEMMMKLTLLTSRNFTKIRFPGISKFLKTSEEKDSEKLERGIHSVIMAMVKNRENKVLTGEVDNFGSDFLGFLVKAHQDDADMDSRISVEDLVDECKTFYFAGQETTNSLLAWTVALLAIHTDWQEKARKEVLQSFGQRNPNQDDIGTLKTMTMIINESLRLYPPVFSLVRSVGREGRVGKLNVPPNTKLYITNLALHHDPQIWGEDVNHFRPERFSEGVGRATNKNTAAYFPFGMGPRTCVGLNFGTNEAKIALSMILQRYSFTLSPSYIHSPYQLLTLRPQHGVQIVLSSLYKED</sequence>
<comment type="caution">
    <text evidence="14">The sequence shown here is derived from an EMBL/GenBank/DDBJ whole genome shotgun (WGS) entry which is preliminary data.</text>
</comment>
<protein>
    <submittedName>
        <fullName evidence="14">Cytochrome P450</fullName>
    </submittedName>
</protein>
<keyword evidence="10 13" id="KW-0472">Membrane</keyword>
<evidence type="ECO:0000256" key="8">
    <source>
        <dbReference type="ARBA" id="ARBA00023004"/>
    </source>
</evidence>
<keyword evidence="9 12" id="KW-0503">Monooxygenase</keyword>
<dbReference type="InterPro" id="IPR036396">
    <property type="entry name" value="Cyt_P450_sf"/>
</dbReference>
<dbReference type="PRINTS" id="PR00385">
    <property type="entry name" value="P450"/>
</dbReference>
<dbReference type="PROSITE" id="PS00086">
    <property type="entry name" value="CYTOCHROME_P450"/>
    <property type="match status" value="1"/>
</dbReference>
<dbReference type="AlphaFoldDB" id="A0AAD7P5R1"/>
<evidence type="ECO:0000313" key="14">
    <source>
        <dbReference type="EMBL" id="KAJ7943303.1"/>
    </source>
</evidence>
<dbReference type="GO" id="GO:0016020">
    <property type="term" value="C:membrane"/>
    <property type="evidence" value="ECO:0007669"/>
    <property type="project" value="UniProtKB-SubCell"/>
</dbReference>
<dbReference type="Gene3D" id="1.10.630.10">
    <property type="entry name" value="Cytochrome P450"/>
    <property type="match status" value="1"/>
</dbReference>
<comment type="similarity">
    <text evidence="2 12">Belongs to the cytochrome P450 family.</text>
</comment>
<organism evidence="14 15">
    <name type="scientific">Quillaja saponaria</name>
    <name type="common">Soap bark tree</name>
    <dbReference type="NCBI Taxonomy" id="32244"/>
    <lineage>
        <taxon>Eukaryota</taxon>
        <taxon>Viridiplantae</taxon>
        <taxon>Streptophyta</taxon>
        <taxon>Embryophyta</taxon>
        <taxon>Tracheophyta</taxon>
        <taxon>Spermatophyta</taxon>
        <taxon>Magnoliopsida</taxon>
        <taxon>eudicotyledons</taxon>
        <taxon>Gunneridae</taxon>
        <taxon>Pentapetalae</taxon>
        <taxon>rosids</taxon>
        <taxon>fabids</taxon>
        <taxon>Fabales</taxon>
        <taxon>Quillajaceae</taxon>
        <taxon>Quillaja</taxon>
    </lineage>
</organism>
<evidence type="ECO:0000256" key="2">
    <source>
        <dbReference type="ARBA" id="ARBA00010617"/>
    </source>
</evidence>
<keyword evidence="4 13" id="KW-0812">Transmembrane</keyword>
<keyword evidence="7 12" id="KW-0560">Oxidoreductase</keyword>
<dbReference type="InterPro" id="IPR002401">
    <property type="entry name" value="Cyt_P450_E_grp-I"/>
</dbReference>
<dbReference type="SUPFAM" id="SSF48264">
    <property type="entry name" value="Cytochrome P450"/>
    <property type="match status" value="1"/>
</dbReference>
<dbReference type="GO" id="GO:0020037">
    <property type="term" value="F:heme binding"/>
    <property type="evidence" value="ECO:0007669"/>
    <property type="project" value="InterPro"/>
</dbReference>
<evidence type="ECO:0000256" key="6">
    <source>
        <dbReference type="ARBA" id="ARBA00022989"/>
    </source>
</evidence>
<dbReference type="GO" id="GO:0004497">
    <property type="term" value="F:monooxygenase activity"/>
    <property type="evidence" value="ECO:0007669"/>
    <property type="project" value="UniProtKB-KW"/>
</dbReference>
<evidence type="ECO:0000256" key="13">
    <source>
        <dbReference type="SAM" id="Phobius"/>
    </source>
</evidence>
<dbReference type="PANTHER" id="PTHR24282:SF20">
    <property type="entry name" value="CYTOCHROME P450 CYP749A22-LIKE"/>
    <property type="match status" value="1"/>
</dbReference>
<dbReference type="GO" id="GO:0005506">
    <property type="term" value="F:iron ion binding"/>
    <property type="evidence" value="ECO:0007669"/>
    <property type="project" value="InterPro"/>
</dbReference>
<evidence type="ECO:0000313" key="15">
    <source>
        <dbReference type="Proteomes" id="UP001163823"/>
    </source>
</evidence>
<evidence type="ECO:0000256" key="1">
    <source>
        <dbReference type="ARBA" id="ARBA00004167"/>
    </source>
</evidence>
<evidence type="ECO:0000256" key="4">
    <source>
        <dbReference type="ARBA" id="ARBA00022692"/>
    </source>
</evidence>
<comment type="cofactor">
    <cofactor evidence="11">
        <name>heme</name>
        <dbReference type="ChEBI" id="CHEBI:30413"/>
    </cofactor>
</comment>
<dbReference type="KEGG" id="qsa:O6P43_032878"/>
<feature type="transmembrane region" description="Helical" evidence="13">
    <location>
        <begin position="6"/>
        <end position="23"/>
    </location>
</feature>
<dbReference type="InterPro" id="IPR001128">
    <property type="entry name" value="Cyt_P450"/>
</dbReference>
<dbReference type="Pfam" id="PF00067">
    <property type="entry name" value="p450"/>
    <property type="match status" value="1"/>
</dbReference>
<keyword evidence="3 11" id="KW-0349">Heme</keyword>
<dbReference type="GO" id="GO:0016705">
    <property type="term" value="F:oxidoreductase activity, acting on paired donors, with incorporation or reduction of molecular oxygen"/>
    <property type="evidence" value="ECO:0007669"/>
    <property type="project" value="InterPro"/>
</dbReference>
<keyword evidence="6 13" id="KW-1133">Transmembrane helix</keyword>
<evidence type="ECO:0000256" key="10">
    <source>
        <dbReference type="ARBA" id="ARBA00023136"/>
    </source>
</evidence>
<keyword evidence="5 11" id="KW-0479">Metal-binding</keyword>
<evidence type="ECO:0000256" key="3">
    <source>
        <dbReference type="ARBA" id="ARBA00022617"/>
    </source>
</evidence>
<feature type="binding site" description="axial binding residue" evidence="11">
    <location>
        <position position="437"/>
    </location>
    <ligand>
        <name>heme</name>
        <dbReference type="ChEBI" id="CHEBI:30413"/>
    </ligand>
    <ligandPart>
        <name>Fe</name>
        <dbReference type="ChEBI" id="CHEBI:18248"/>
    </ligandPart>
</feature>
<dbReference type="PANTHER" id="PTHR24282">
    <property type="entry name" value="CYTOCHROME P450 FAMILY MEMBER"/>
    <property type="match status" value="1"/>
</dbReference>